<gene>
    <name evidence="1" type="ORF">Satyrvirus22_13</name>
</gene>
<dbReference type="EMBL" id="MK072458">
    <property type="protein sequence ID" value="AYV85549.1"/>
    <property type="molecule type" value="Genomic_DNA"/>
</dbReference>
<organism evidence="1">
    <name type="scientific">Satyrvirus sp</name>
    <dbReference type="NCBI Taxonomy" id="2487771"/>
    <lineage>
        <taxon>Viruses</taxon>
        <taxon>Varidnaviria</taxon>
        <taxon>Bamfordvirae</taxon>
        <taxon>Nucleocytoviricota</taxon>
        <taxon>Megaviricetes</taxon>
        <taxon>Imitervirales</taxon>
        <taxon>Mimiviridae</taxon>
        <taxon>Megamimivirinae</taxon>
    </lineage>
</organism>
<reference evidence="1" key="1">
    <citation type="submission" date="2018-10" db="EMBL/GenBank/DDBJ databases">
        <title>Hidden diversity of soil giant viruses.</title>
        <authorList>
            <person name="Schulz F."/>
            <person name="Alteio L."/>
            <person name="Goudeau D."/>
            <person name="Ryan E.M."/>
            <person name="Malmstrom R.R."/>
            <person name="Blanchard J."/>
            <person name="Woyke T."/>
        </authorList>
    </citation>
    <scope>NUCLEOTIDE SEQUENCE</scope>
    <source>
        <strain evidence="1">SAV1</strain>
    </source>
</reference>
<sequence>MSGFIPVNQQEFMKVDQDAKRRQYQSVIRLYIPSYDTLRPGERGYVPLGEPGYVLLNSTKNRKKAGAVPY</sequence>
<accession>A0A3G5AJC1</accession>
<proteinExistence type="predicted"/>
<evidence type="ECO:0000313" key="1">
    <source>
        <dbReference type="EMBL" id="AYV85549.1"/>
    </source>
</evidence>
<name>A0A3G5AJC1_9VIRU</name>
<protein>
    <submittedName>
        <fullName evidence="1">Uncharacterized protein</fullName>
    </submittedName>
</protein>